<evidence type="ECO:0000259" key="6">
    <source>
        <dbReference type="Pfam" id="PF01284"/>
    </source>
</evidence>
<dbReference type="AlphaFoldDB" id="A0A8H5D5S1"/>
<gene>
    <name evidence="7" type="ORF">D9756_006247</name>
</gene>
<keyword evidence="8" id="KW-1185">Reference proteome</keyword>
<name>A0A8H5D5S1_9AGAR</name>
<dbReference type="Proteomes" id="UP000559027">
    <property type="component" value="Unassembled WGS sequence"/>
</dbReference>
<dbReference type="InterPro" id="IPR008253">
    <property type="entry name" value="Marvel"/>
</dbReference>
<feature type="transmembrane region" description="Helical" evidence="5">
    <location>
        <begin position="125"/>
        <end position="152"/>
    </location>
</feature>
<feature type="transmembrane region" description="Helical" evidence="5">
    <location>
        <begin position="87"/>
        <end position="105"/>
    </location>
</feature>
<keyword evidence="4 5" id="KW-0472">Membrane</keyword>
<dbReference type="EMBL" id="JAACJO010000011">
    <property type="protein sequence ID" value="KAF5352747.1"/>
    <property type="molecule type" value="Genomic_DNA"/>
</dbReference>
<evidence type="ECO:0000256" key="2">
    <source>
        <dbReference type="ARBA" id="ARBA00022692"/>
    </source>
</evidence>
<comment type="caution">
    <text evidence="7">The sequence shown here is derived from an EMBL/GenBank/DDBJ whole genome shotgun (WGS) entry which is preliminary data.</text>
</comment>
<keyword evidence="2 5" id="KW-0812">Transmembrane</keyword>
<comment type="subcellular location">
    <subcellularLocation>
        <location evidence="1">Membrane</location>
        <topology evidence="1">Multi-pass membrane protein</topology>
    </subcellularLocation>
</comment>
<accession>A0A8H5D5S1</accession>
<protein>
    <recommendedName>
        <fullName evidence="6">MARVEL domain-containing protein</fullName>
    </recommendedName>
</protein>
<feature type="transmembrane region" description="Helical" evidence="5">
    <location>
        <begin position="53"/>
        <end position="75"/>
    </location>
</feature>
<dbReference type="GO" id="GO:0016020">
    <property type="term" value="C:membrane"/>
    <property type="evidence" value="ECO:0007669"/>
    <property type="project" value="UniProtKB-SubCell"/>
</dbReference>
<dbReference type="OrthoDB" id="2117453at2759"/>
<dbReference type="Pfam" id="PF01284">
    <property type="entry name" value="MARVEL"/>
    <property type="match status" value="1"/>
</dbReference>
<evidence type="ECO:0000313" key="8">
    <source>
        <dbReference type="Proteomes" id="UP000559027"/>
    </source>
</evidence>
<evidence type="ECO:0000256" key="1">
    <source>
        <dbReference type="ARBA" id="ARBA00004141"/>
    </source>
</evidence>
<feature type="transmembrane region" description="Helical" evidence="5">
    <location>
        <begin position="12"/>
        <end position="33"/>
    </location>
</feature>
<organism evidence="7 8">
    <name type="scientific">Leucocoprinus leucothites</name>
    <dbReference type="NCBI Taxonomy" id="201217"/>
    <lineage>
        <taxon>Eukaryota</taxon>
        <taxon>Fungi</taxon>
        <taxon>Dikarya</taxon>
        <taxon>Basidiomycota</taxon>
        <taxon>Agaricomycotina</taxon>
        <taxon>Agaricomycetes</taxon>
        <taxon>Agaricomycetidae</taxon>
        <taxon>Agaricales</taxon>
        <taxon>Agaricineae</taxon>
        <taxon>Agaricaceae</taxon>
        <taxon>Leucocoprinus</taxon>
    </lineage>
</organism>
<evidence type="ECO:0000313" key="7">
    <source>
        <dbReference type="EMBL" id="KAF5352747.1"/>
    </source>
</evidence>
<evidence type="ECO:0000256" key="4">
    <source>
        <dbReference type="ARBA" id="ARBA00023136"/>
    </source>
</evidence>
<feature type="domain" description="MARVEL" evidence="6">
    <location>
        <begin position="16"/>
        <end position="141"/>
    </location>
</feature>
<keyword evidence="3 5" id="KW-1133">Transmembrane helix</keyword>
<evidence type="ECO:0000256" key="3">
    <source>
        <dbReference type="ARBA" id="ARBA00022989"/>
    </source>
</evidence>
<proteinExistence type="predicted"/>
<reference evidence="7 8" key="1">
    <citation type="journal article" date="2020" name="ISME J.">
        <title>Uncovering the hidden diversity of litter-decomposition mechanisms in mushroom-forming fungi.</title>
        <authorList>
            <person name="Floudas D."/>
            <person name="Bentzer J."/>
            <person name="Ahren D."/>
            <person name="Johansson T."/>
            <person name="Persson P."/>
            <person name="Tunlid A."/>
        </authorList>
    </citation>
    <scope>NUCLEOTIDE SEQUENCE [LARGE SCALE GENOMIC DNA]</scope>
    <source>
        <strain evidence="7 8">CBS 146.42</strain>
    </source>
</reference>
<sequence>MGVDNFVKRGYPIFYAFVWLFSIITLSISGWLVSRFNAHHNYHSLGERDRVRYFLFVSAWTTLLVPLFVLLFLFARHSADSSVLSNIIFLFITWVLWLTASAALTETTGGGLNCSTDNVFKYCGQINALIAFGWMNWILLSLALLATLLLGIRAVRRGDGYRGSLVAA</sequence>
<evidence type="ECO:0000256" key="5">
    <source>
        <dbReference type="SAM" id="Phobius"/>
    </source>
</evidence>